<evidence type="ECO:0000313" key="4">
    <source>
        <dbReference type="Proteomes" id="UP001165085"/>
    </source>
</evidence>
<accession>A0A9W7BBK7</accession>
<dbReference type="Pfam" id="PF10013">
    <property type="entry name" value="DUF2256"/>
    <property type="match status" value="1"/>
</dbReference>
<feature type="chain" id="PRO_5040802384" evidence="2">
    <location>
        <begin position="19"/>
        <end position="428"/>
    </location>
</feature>
<reference evidence="4" key="1">
    <citation type="journal article" date="2023" name="Commun. Biol.">
        <title>Genome analysis of Parmales, the sister group of diatoms, reveals the evolutionary specialization of diatoms from phago-mixotrophs to photoautotrophs.</title>
        <authorList>
            <person name="Ban H."/>
            <person name="Sato S."/>
            <person name="Yoshikawa S."/>
            <person name="Yamada K."/>
            <person name="Nakamura Y."/>
            <person name="Ichinomiya M."/>
            <person name="Sato N."/>
            <person name="Blanc-Mathieu R."/>
            <person name="Endo H."/>
            <person name="Kuwata A."/>
            <person name="Ogata H."/>
        </authorList>
    </citation>
    <scope>NUCLEOTIDE SEQUENCE [LARGE SCALE GENOMIC DNA]</scope>
    <source>
        <strain evidence="4">NIES 3701</strain>
    </source>
</reference>
<proteinExistence type="predicted"/>
<organism evidence="3 4">
    <name type="scientific">Triparma strigata</name>
    <dbReference type="NCBI Taxonomy" id="1606541"/>
    <lineage>
        <taxon>Eukaryota</taxon>
        <taxon>Sar</taxon>
        <taxon>Stramenopiles</taxon>
        <taxon>Ochrophyta</taxon>
        <taxon>Bolidophyceae</taxon>
        <taxon>Parmales</taxon>
        <taxon>Triparmaceae</taxon>
        <taxon>Triparma</taxon>
    </lineage>
</organism>
<evidence type="ECO:0000313" key="3">
    <source>
        <dbReference type="EMBL" id="GMH85576.1"/>
    </source>
</evidence>
<protein>
    <submittedName>
        <fullName evidence="3">Uncharacterized protein</fullName>
    </submittedName>
</protein>
<dbReference type="PANTHER" id="PTHR37463">
    <property type="entry name" value="GSL3115 PROTEIN"/>
    <property type="match status" value="1"/>
</dbReference>
<feature type="compositionally biased region" description="Pro residues" evidence="1">
    <location>
        <begin position="193"/>
        <end position="202"/>
    </location>
</feature>
<evidence type="ECO:0000256" key="1">
    <source>
        <dbReference type="SAM" id="MobiDB-lite"/>
    </source>
</evidence>
<dbReference type="InterPro" id="IPR017136">
    <property type="entry name" value="UCP037205"/>
</dbReference>
<feature type="region of interest" description="Disordered" evidence="1">
    <location>
        <begin position="90"/>
        <end position="109"/>
    </location>
</feature>
<keyword evidence="2" id="KW-0732">Signal</keyword>
<evidence type="ECO:0000256" key="2">
    <source>
        <dbReference type="SAM" id="SignalP"/>
    </source>
</evidence>
<sequence length="428" mass="47331">MLLSTYLVVIILFAPSTAFLLHPSFHRNYFAPSFWPNTSSLHAKGKNKGTAPKKGNLPSKDCVVCGRPFEWRKKWERNWDEVTTCSKTCNAQRKGEKKSLKQKDTSDDTGRRNAITLLPLLLIPAPALAAASDPDSFGSRTFHAVTQSGIGKSVRRDVVAGAQFMDKVDGAWERFSDENGLGSARKSSQPYPSTTPPPPPLPLDLSSLASVLSLCADSFLASNPSCSSEQLAKETERISKLMRPAFPKGDDRKEAEFSTYCAFRAFNELSPGGSNLQSFRERFESALGEKLCAAFLTPATTSTSSLSSTFETINSLCSCFQKAGFISRANVSQLDPDMLEDWTEGIRDLTFSVAVDGDLTQNPQILLQEQGFKLLTPNFLRFSIAYILRSKCGYKIDIDEYYMDTAYNSDPEKFEVKQVLLNVNVKPP</sequence>
<dbReference type="OrthoDB" id="199921at2759"/>
<dbReference type="Proteomes" id="UP001165085">
    <property type="component" value="Unassembled WGS sequence"/>
</dbReference>
<feature type="compositionally biased region" description="Basic and acidic residues" evidence="1">
    <location>
        <begin position="93"/>
        <end position="109"/>
    </location>
</feature>
<dbReference type="EMBL" id="BRXY01000305">
    <property type="protein sequence ID" value="GMH85576.1"/>
    <property type="molecule type" value="Genomic_DNA"/>
</dbReference>
<gene>
    <name evidence="3" type="ORF">TrST_g13060</name>
</gene>
<dbReference type="PANTHER" id="PTHR37463:SF1">
    <property type="entry name" value="DUF2256 DOMAIN-CONTAINING PROTEIN"/>
    <property type="match status" value="1"/>
</dbReference>
<name>A0A9W7BBK7_9STRA</name>
<comment type="caution">
    <text evidence="3">The sequence shown here is derived from an EMBL/GenBank/DDBJ whole genome shotgun (WGS) entry which is preliminary data.</text>
</comment>
<feature type="region of interest" description="Disordered" evidence="1">
    <location>
        <begin position="177"/>
        <end position="202"/>
    </location>
</feature>
<dbReference type="AlphaFoldDB" id="A0A9W7BBK7"/>
<keyword evidence="4" id="KW-1185">Reference proteome</keyword>
<feature type="signal peptide" evidence="2">
    <location>
        <begin position="1"/>
        <end position="18"/>
    </location>
</feature>